<evidence type="ECO:0000313" key="4">
    <source>
        <dbReference type="EMBL" id="GMM60736.1"/>
    </source>
</evidence>
<feature type="transmembrane region" description="Helical" evidence="2">
    <location>
        <begin position="42"/>
        <end position="60"/>
    </location>
</feature>
<evidence type="ECO:0000256" key="2">
    <source>
        <dbReference type="SAM" id="Phobius"/>
    </source>
</evidence>
<dbReference type="InterPro" id="IPR002656">
    <property type="entry name" value="Acyl_transf_3_dom"/>
</dbReference>
<dbReference type="Pfam" id="PF01757">
    <property type="entry name" value="Acyl_transf_3"/>
    <property type="match status" value="1"/>
</dbReference>
<evidence type="ECO:0000256" key="1">
    <source>
        <dbReference type="SAM" id="MobiDB-lite"/>
    </source>
</evidence>
<protein>
    <submittedName>
        <fullName evidence="4">Acyltransferase</fullName>
    </submittedName>
</protein>
<organism evidence="4 5">
    <name type="scientific">Novosphingobium pituita</name>
    <dbReference type="NCBI Taxonomy" id="3056842"/>
    <lineage>
        <taxon>Bacteria</taxon>
        <taxon>Pseudomonadati</taxon>
        <taxon>Pseudomonadota</taxon>
        <taxon>Alphaproteobacteria</taxon>
        <taxon>Sphingomonadales</taxon>
        <taxon>Sphingomonadaceae</taxon>
        <taxon>Novosphingobium</taxon>
    </lineage>
</organism>
<dbReference type="PANTHER" id="PTHR23028:SF134">
    <property type="entry name" value="PUTATIVE (AFU_ORTHOLOGUE AFUA_4G08520)-RELATED"/>
    <property type="match status" value="1"/>
</dbReference>
<comment type="caution">
    <text evidence="4">The sequence shown here is derived from an EMBL/GenBank/DDBJ whole genome shotgun (WGS) entry which is preliminary data.</text>
</comment>
<feature type="transmembrane region" description="Helical" evidence="2">
    <location>
        <begin position="249"/>
        <end position="269"/>
    </location>
</feature>
<keyword evidence="4" id="KW-0808">Transferase</keyword>
<dbReference type="Proteomes" id="UP001187221">
    <property type="component" value="Unassembled WGS sequence"/>
</dbReference>
<feature type="transmembrane region" description="Helical" evidence="2">
    <location>
        <begin position="144"/>
        <end position="162"/>
    </location>
</feature>
<feature type="transmembrane region" description="Helical" evidence="2">
    <location>
        <begin position="81"/>
        <end position="102"/>
    </location>
</feature>
<dbReference type="PANTHER" id="PTHR23028">
    <property type="entry name" value="ACETYLTRANSFERASE"/>
    <property type="match status" value="1"/>
</dbReference>
<keyword evidence="5" id="KW-1185">Reference proteome</keyword>
<feature type="domain" description="Acyltransferase 3" evidence="3">
    <location>
        <begin position="12"/>
        <end position="325"/>
    </location>
</feature>
<dbReference type="InterPro" id="IPR050879">
    <property type="entry name" value="Acyltransferase_3"/>
</dbReference>
<keyword evidence="4" id="KW-0012">Acyltransferase</keyword>
<dbReference type="EMBL" id="BTFW01000001">
    <property type="protein sequence ID" value="GMM60736.1"/>
    <property type="molecule type" value="Genomic_DNA"/>
</dbReference>
<dbReference type="RefSeq" id="WP_317974503.1">
    <property type="nucleotide sequence ID" value="NZ_BTFW01000001.1"/>
</dbReference>
<name>A0ABQ6P7F7_9SPHN</name>
<feature type="transmembrane region" description="Helical" evidence="2">
    <location>
        <begin position="316"/>
        <end position="335"/>
    </location>
</feature>
<proteinExistence type="predicted"/>
<dbReference type="GO" id="GO:0016746">
    <property type="term" value="F:acyltransferase activity"/>
    <property type="evidence" value="ECO:0007669"/>
    <property type="project" value="UniProtKB-KW"/>
</dbReference>
<gene>
    <name evidence="4" type="ORF">NUTIK01_15130</name>
</gene>
<sequence length="380" mass="40659">MQADHRGRYALLDDMRGIAAVAVCLFHIGTRAGGLQLFPNGYLAVDFFFMLSGFVLAEAYENRLRQSMSLTAFIRRRTVRMAPVAMLGATIGGVYLLARWGAAPDRSDPLVEVVMADALNLVLLPKLWHGRATGWELFPANGPLWSLFFEVLANLVWAAWMTRASTRMLAGLTLLAAAALSASALHHGSLHIGWQVPTLDGGLARISFGFGCGLLMHRLRHRIPPMKAPAAPLAALALVYALALPEEHLAWTLFVALVFLPGILAVSVAAGRHRAMPGGALLGRLSYPLYGIHVPLLAIAAGGIKRITGGMPLDAWGLLLLPPILMAAWLTLILFDEPLRAFLSQRPSRGFRSQAPGKGVAAGPSTLNLSGPAMGGKPPN</sequence>
<keyword evidence="2" id="KW-0472">Membrane</keyword>
<keyword evidence="2" id="KW-0812">Transmembrane</keyword>
<feature type="transmembrane region" description="Helical" evidence="2">
    <location>
        <begin position="281"/>
        <end position="304"/>
    </location>
</feature>
<feature type="region of interest" description="Disordered" evidence="1">
    <location>
        <begin position="349"/>
        <end position="380"/>
    </location>
</feature>
<reference evidence="4 5" key="1">
    <citation type="submission" date="2023-06" db="EMBL/GenBank/DDBJ databases">
        <title>Draft genome sequence of Novosphingobium sp. strain IK01.</title>
        <authorList>
            <person name="Hatamoto M."/>
            <person name="Ikarashi T."/>
            <person name="Yamaguchi T."/>
        </authorList>
    </citation>
    <scope>NUCLEOTIDE SEQUENCE [LARGE SCALE GENOMIC DNA]</scope>
    <source>
        <strain evidence="4 5">IK01</strain>
    </source>
</reference>
<accession>A0ABQ6P7F7</accession>
<evidence type="ECO:0000313" key="5">
    <source>
        <dbReference type="Proteomes" id="UP001187221"/>
    </source>
</evidence>
<feature type="transmembrane region" description="Helical" evidence="2">
    <location>
        <begin position="169"/>
        <end position="190"/>
    </location>
</feature>
<evidence type="ECO:0000259" key="3">
    <source>
        <dbReference type="Pfam" id="PF01757"/>
    </source>
</evidence>
<keyword evidence="2" id="KW-1133">Transmembrane helix</keyword>